<evidence type="ECO:0000313" key="2">
    <source>
        <dbReference type="EMBL" id="MFG6430832.1"/>
    </source>
</evidence>
<keyword evidence="1" id="KW-0732">Signal</keyword>
<dbReference type="EMBL" id="JBIGHV010000004">
    <property type="protein sequence ID" value="MFG6430832.1"/>
    <property type="molecule type" value="Genomic_DNA"/>
</dbReference>
<feature type="chain" id="PRO_5045773612" evidence="1">
    <location>
        <begin position="27"/>
        <end position="224"/>
    </location>
</feature>
<proteinExistence type="predicted"/>
<sequence length="224" mass="23141">MNKQRCRLGHFIAGLGLVMASLSATADFSADITVKLLAPGGTTEDATPVSLTQTVAVADLASGVLAGNLGGTGDISGFMLDDERVSFAGNTILLRLAAGGEAGGQLTTGYLADGLDPARYEISGLAVPGHLITGYTVQAFDGFANSGSSGLLAPVVPAALVFLFNNDTISFNLDSIVFVPRFAGQTENYAEFRIDLLTTPVPEPQPAWLLLAGGALLLLRRRAS</sequence>
<name>A0ABW7F2H4_9BURK</name>
<keyword evidence="3" id="KW-1185">Reference proteome</keyword>
<organism evidence="2 3">
    <name type="scientific">Pelomonas parva</name>
    <dbReference type="NCBI Taxonomy" id="3299032"/>
    <lineage>
        <taxon>Bacteria</taxon>
        <taxon>Pseudomonadati</taxon>
        <taxon>Pseudomonadota</taxon>
        <taxon>Betaproteobacteria</taxon>
        <taxon>Burkholderiales</taxon>
        <taxon>Sphaerotilaceae</taxon>
        <taxon>Roseateles</taxon>
    </lineage>
</organism>
<accession>A0ABW7F2H4</accession>
<feature type="signal peptide" evidence="1">
    <location>
        <begin position="1"/>
        <end position="26"/>
    </location>
</feature>
<comment type="caution">
    <text evidence="2">The sequence shown here is derived from an EMBL/GenBank/DDBJ whole genome shotgun (WGS) entry which is preliminary data.</text>
</comment>
<evidence type="ECO:0000256" key="1">
    <source>
        <dbReference type="SAM" id="SignalP"/>
    </source>
</evidence>
<dbReference type="InterPro" id="IPR013424">
    <property type="entry name" value="Ice-binding_C"/>
</dbReference>
<evidence type="ECO:0000313" key="3">
    <source>
        <dbReference type="Proteomes" id="UP001606210"/>
    </source>
</evidence>
<dbReference type="RefSeq" id="WP_394479387.1">
    <property type="nucleotide sequence ID" value="NZ_JBIGHV010000004.1"/>
</dbReference>
<dbReference type="Proteomes" id="UP001606210">
    <property type="component" value="Unassembled WGS sequence"/>
</dbReference>
<gene>
    <name evidence="2" type="ORF">ACG00Y_12960</name>
</gene>
<dbReference type="NCBIfam" id="TIGR02595">
    <property type="entry name" value="PEP_CTERM"/>
    <property type="match status" value="1"/>
</dbReference>
<reference evidence="2 3" key="1">
    <citation type="submission" date="2024-08" db="EMBL/GenBank/DDBJ databases">
        <authorList>
            <person name="Lu H."/>
        </authorList>
    </citation>
    <scope>NUCLEOTIDE SEQUENCE [LARGE SCALE GENOMIC DNA]</scope>
    <source>
        <strain evidence="2 3">LYH14W</strain>
    </source>
</reference>
<protein>
    <submittedName>
        <fullName evidence="2">PEP-CTERM sorting domain-containing protein</fullName>
    </submittedName>
</protein>